<organism evidence="2 3">
    <name type="scientific">Mycena sanguinolenta</name>
    <dbReference type="NCBI Taxonomy" id="230812"/>
    <lineage>
        <taxon>Eukaryota</taxon>
        <taxon>Fungi</taxon>
        <taxon>Dikarya</taxon>
        <taxon>Basidiomycota</taxon>
        <taxon>Agaricomycotina</taxon>
        <taxon>Agaricomycetes</taxon>
        <taxon>Agaricomycetidae</taxon>
        <taxon>Agaricales</taxon>
        <taxon>Marasmiineae</taxon>
        <taxon>Mycenaceae</taxon>
        <taxon>Mycena</taxon>
    </lineage>
</organism>
<reference evidence="2" key="1">
    <citation type="submission" date="2020-05" db="EMBL/GenBank/DDBJ databases">
        <title>Mycena genomes resolve the evolution of fungal bioluminescence.</title>
        <authorList>
            <person name="Tsai I.J."/>
        </authorList>
    </citation>
    <scope>NUCLEOTIDE SEQUENCE</scope>
    <source>
        <strain evidence="2">160909Yilan</strain>
    </source>
</reference>
<evidence type="ECO:0000256" key="1">
    <source>
        <dbReference type="SAM" id="SignalP"/>
    </source>
</evidence>
<comment type="caution">
    <text evidence="2">The sequence shown here is derived from an EMBL/GenBank/DDBJ whole genome shotgun (WGS) entry which is preliminary data.</text>
</comment>
<dbReference type="Proteomes" id="UP000623467">
    <property type="component" value="Unassembled WGS sequence"/>
</dbReference>
<protein>
    <submittedName>
        <fullName evidence="2">Uncharacterized protein</fullName>
    </submittedName>
</protein>
<keyword evidence="1" id="KW-0732">Signal</keyword>
<sequence length="98" mass="10031">MKSTIALILPFITAVVATPMVGTDDSALAAREPSPPPGCNYVIECNSSDTCQGFECARAGYSCDSGSLTLGYGFAPNATCTADCWCSTFCGIGPVTSC</sequence>
<dbReference type="OrthoDB" id="2956929at2759"/>
<keyword evidence="3" id="KW-1185">Reference proteome</keyword>
<accession>A0A8H6XL52</accession>
<feature type="chain" id="PRO_5034653318" evidence="1">
    <location>
        <begin position="18"/>
        <end position="98"/>
    </location>
</feature>
<name>A0A8H6XL52_9AGAR</name>
<dbReference type="EMBL" id="JACAZH010000022">
    <property type="protein sequence ID" value="KAF7343665.1"/>
    <property type="molecule type" value="Genomic_DNA"/>
</dbReference>
<proteinExistence type="predicted"/>
<feature type="signal peptide" evidence="1">
    <location>
        <begin position="1"/>
        <end position="17"/>
    </location>
</feature>
<dbReference type="AlphaFoldDB" id="A0A8H6XL52"/>
<gene>
    <name evidence="2" type="ORF">MSAN_01946100</name>
</gene>
<evidence type="ECO:0000313" key="3">
    <source>
        <dbReference type="Proteomes" id="UP000623467"/>
    </source>
</evidence>
<evidence type="ECO:0000313" key="2">
    <source>
        <dbReference type="EMBL" id="KAF7343665.1"/>
    </source>
</evidence>